<evidence type="ECO:0000313" key="1">
    <source>
        <dbReference type="EMBL" id="KAG8598476.1"/>
    </source>
</evidence>
<comment type="caution">
    <text evidence="1">The sequence shown here is derived from an EMBL/GenBank/DDBJ whole genome shotgun (WGS) entry which is preliminary data.</text>
</comment>
<dbReference type="EMBL" id="WNYA01000001">
    <property type="protein sequence ID" value="KAG8598476.1"/>
    <property type="molecule type" value="Genomic_DNA"/>
</dbReference>
<reference evidence="1" key="1">
    <citation type="thesis" date="2020" institute="ProQuest LLC" country="789 East Eisenhower Parkway, Ann Arbor, MI, USA">
        <title>Comparative Genomics and Chromosome Evolution.</title>
        <authorList>
            <person name="Mudd A.B."/>
        </authorList>
    </citation>
    <scope>NUCLEOTIDE SEQUENCE</scope>
    <source>
        <strain evidence="1">237g6f4</strain>
        <tissue evidence="1">Blood</tissue>
    </source>
</reference>
<name>A0AAV7DP94_ENGPU</name>
<organism evidence="1 2">
    <name type="scientific">Engystomops pustulosus</name>
    <name type="common">Tungara frog</name>
    <name type="synonym">Physalaemus pustulosus</name>
    <dbReference type="NCBI Taxonomy" id="76066"/>
    <lineage>
        <taxon>Eukaryota</taxon>
        <taxon>Metazoa</taxon>
        <taxon>Chordata</taxon>
        <taxon>Craniata</taxon>
        <taxon>Vertebrata</taxon>
        <taxon>Euteleostomi</taxon>
        <taxon>Amphibia</taxon>
        <taxon>Batrachia</taxon>
        <taxon>Anura</taxon>
        <taxon>Neobatrachia</taxon>
        <taxon>Hyloidea</taxon>
        <taxon>Leptodactylidae</taxon>
        <taxon>Leiuperinae</taxon>
        <taxon>Engystomops</taxon>
    </lineage>
</organism>
<accession>A0AAV7DP94</accession>
<sequence>MVYFLLNSQYNPFKLAVHIGRNSSNIFIFFSASGIKFMGKKSHKFSSTSIHLYSAGYFFRKVSVLEYGARGDLF</sequence>
<protein>
    <submittedName>
        <fullName evidence="1">Uncharacterized protein</fullName>
    </submittedName>
</protein>
<dbReference type="AlphaFoldDB" id="A0AAV7DP94"/>
<evidence type="ECO:0000313" key="2">
    <source>
        <dbReference type="Proteomes" id="UP000824782"/>
    </source>
</evidence>
<keyword evidence="2" id="KW-1185">Reference proteome</keyword>
<proteinExistence type="predicted"/>
<dbReference type="Proteomes" id="UP000824782">
    <property type="component" value="Unassembled WGS sequence"/>
</dbReference>
<gene>
    <name evidence="1" type="ORF">GDO81_002625</name>
</gene>